<gene>
    <name evidence="3" type="ORF">BJG266_LOCUS28637</name>
    <name evidence="4" type="ORF">QVE165_LOCUS44979</name>
</gene>
<feature type="compositionally biased region" description="Polar residues" evidence="2">
    <location>
        <begin position="2732"/>
        <end position="2748"/>
    </location>
</feature>
<feature type="region of interest" description="Disordered" evidence="2">
    <location>
        <begin position="1333"/>
        <end position="1356"/>
    </location>
</feature>
<proteinExistence type="predicted"/>
<feature type="compositionally biased region" description="Polar residues" evidence="2">
    <location>
        <begin position="813"/>
        <end position="829"/>
    </location>
</feature>
<keyword evidence="5" id="KW-1185">Reference proteome</keyword>
<dbReference type="EMBL" id="CAJNOM010000618">
    <property type="protein sequence ID" value="CAF1523744.1"/>
    <property type="molecule type" value="Genomic_DNA"/>
</dbReference>
<dbReference type="GO" id="GO:0060294">
    <property type="term" value="P:cilium movement involved in cell motility"/>
    <property type="evidence" value="ECO:0007669"/>
    <property type="project" value="InterPro"/>
</dbReference>
<dbReference type="OrthoDB" id="68437at2759"/>
<dbReference type="InterPro" id="IPR011990">
    <property type="entry name" value="TPR-like_helical_dom_sf"/>
</dbReference>
<dbReference type="PANTHER" id="PTHR15977:SF15">
    <property type="entry name" value="CILIA- AND FLAGELLA-ASSOCIATED PROTEIN 46"/>
    <property type="match status" value="1"/>
</dbReference>
<feature type="region of interest" description="Disordered" evidence="2">
    <location>
        <begin position="2693"/>
        <end position="2760"/>
    </location>
</feature>
<evidence type="ECO:0000313" key="6">
    <source>
        <dbReference type="Proteomes" id="UP000663877"/>
    </source>
</evidence>
<feature type="coiled-coil region" evidence="1">
    <location>
        <begin position="2313"/>
        <end position="2344"/>
    </location>
</feature>
<accession>A0A814YT32</accession>
<name>A0A814YT32_9BILA</name>
<organism evidence="3 6">
    <name type="scientific">Adineta steineri</name>
    <dbReference type="NCBI Taxonomy" id="433720"/>
    <lineage>
        <taxon>Eukaryota</taxon>
        <taxon>Metazoa</taxon>
        <taxon>Spiralia</taxon>
        <taxon>Gnathifera</taxon>
        <taxon>Rotifera</taxon>
        <taxon>Eurotatoria</taxon>
        <taxon>Bdelloidea</taxon>
        <taxon>Adinetida</taxon>
        <taxon>Adinetidae</taxon>
        <taxon>Adineta</taxon>
    </lineage>
</organism>
<evidence type="ECO:0000256" key="1">
    <source>
        <dbReference type="SAM" id="Coils"/>
    </source>
</evidence>
<dbReference type="Proteomes" id="UP000663832">
    <property type="component" value="Unassembled WGS sequence"/>
</dbReference>
<dbReference type="SUPFAM" id="SSF48452">
    <property type="entry name" value="TPR-like"/>
    <property type="match status" value="1"/>
</dbReference>
<dbReference type="Pfam" id="PF25439">
    <property type="entry name" value="TPR_CFAP46_N"/>
    <property type="match status" value="1"/>
</dbReference>
<dbReference type="GO" id="GO:0035082">
    <property type="term" value="P:axoneme assembly"/>
    <property type="evidence" value="ECO:0007669"/>
    <property type="project" value="InterPro"/>
</dbReference>
<evidence type="ECO:0000313" key="3">
    <source>
        <dbReference type="EMBL" id="CAF1233284.1"/>
    </source>
</evidence>
<feature type="compositionally biased region" description="Polar residues" evidence="2">
    <location>
        <begin position="1470"/>
        <end position="1482"/>
    </location>
</feature>
<dbReference type="InterPro" id="IPR039586">
    <property type="entry name" value="CFAP46"/>
</dbReference>
<keyword evidence="1" id="KW-0175">Coiled coil</keyword>
<reference evidence="3" key="1">
    <citation type="submission" date="2021-02" db="EMBL/GenBank/DDBJ databases">
        <authorList>
            <person name="Nowell W R."/>
        </authorList>
    </citation>
    <scope>NUCLEOTIDE SEQUENCE</scope>
</reference>
<dbReference type="Proteomes" id="UP000663877">
    <property type="component" value="Unassembled WGS sequence"/>
</dbReference>
<feature type="compositionally biased region" description="Polar residues" evidence="2">
    <location>
        <begin position="2715"/>
        <end position="2724"/>
    </location>
</feature>
<feature type="region of interest" description="Disordered" evidence="2">
    <location>
        <begin position="1435"/>
        <end position="1482"/>
    </location>
</feature>
<dbReference type="PANTHER" id="PTHR15977">
    <property type="entry name" value="CILIA- AND FLAGELLA-ASSOCIATED PROTEIN 46"/>
    <property type="match status" value="1"/>
</dbReference>
<dbReference type="Pfam" id="PF03568">
    <property type="entry name" value="Separin_C"/>
    <property type="match status" value="1"/>
</dbReference>
<evidence type="ECO:0000313" key="5">
    <source>
        <dbReference type="Proteomes" id="UP000663832"/>
    </source>
</evidence>
<dbReference type="InterPro" id="IPR057466">
    <property type="entry name" value="CFAP46_TPR"/>
</dbReference>
<protein>
    <submittedName>
        <fullName evidence="3">Uncharacterized protein</fullName>
    </submittedName>
</protein>
<feature type="region of interest" description="Disordered" evidence="2">
    <location>
        <begin position="1115"/>
        <end position="1147"/>
    </location>
</feature>
<sequence length="2781" mass="317186">MDAQIRRLVVAGTEQNDVQILSDACQKLRQNFQVNLVQGKDTIGQDIYVLLAESALDLNANSIADECLQMFFSSSPVKSQFVGRAYLCQFRIYMPKTAQDFASLNNAIPFLQKCLTFASASPRYQFLVYNASVIYYNYVRPFFRDGYRKYLCDSFQQVIDTLKNINDEQDFSWQAQLLFDLVRCYMDADNTDKAREISTELLQLCQKQQLALLPNVLQFLTVNNIIEKTTLLSYAPKTDPSSLFKRLLIDLASIHREILENNITNEINEKLKKVYDKIIALPLRSAAVNKVNKDSTPRDNMTARPEKTLTSYEKHRLLNETGRLSLLLRYTDLTKVILEALGNIRLKEPEYLLEVRLLQAEYMVKSLGENEELYNKSSVEIRIRAIELTEETIESLQRTGQSDLVQTGCIILWNLCLPLLQTNLRNKIRRPLTTLVNILERIQSLNWLLRSQVHFELAKIEEDIEQLDSAKTNLLKAKQLDDTSIYSDRINLALERLNLRGELYKVPDNVDDRVGIIIEQAGKTISGNKNKQRALLIDACLLLAPDAFQVVLDSENPNAIGKMRANPTAQLKGFADHYEKCIQNISHYERIMTETDQDKRLKLWADLTMMARRQEIWDVCRTAARFCLLYDNEQRRSLLNITDESPLPNVFQRDLIRILAEIHFIAGEAEIEFIRERRIELFDTPVRPPMPTIPAAQRAQAQQESDNDWKYYCQWLQLLSVRACAHFSSGASLGQLLNESWLICRAGEYLWNYTRHLFYSNRFRFVLDPLSTIVNGLRKVGYEREILLLVNLCVSLANAYITPLSLPTEDTKSSSNADTPSIPQQSTSGGKKGTKADQQLAASVNTPIPISSTIVKNEDFKTALDICEYAITQTNEEVAKPLSVSIRDRQTLLQLWVTIKQLLQQSIKTSVSTILGDEEENTSSLNTLSRAVIAVDALSRLDSGWNDSREGMNLKQTTTFVDQCAWSDPLIELQLWSRLGIIANRANDAETALYCRDKTLELITIFQTRKVEKFQLSLANEYVSRACGAYAECLLKQQTGQKQERKEVLAIIVEAASYSSKADLYELTMHLARHFWNTCRLSIKRKLERSLLLDPLNELIHHINTVAPKSIVSTQNEKTTKDEFSNPAHKFRPKKQPLTSRKDKKANALEDTSQLNLSLAPQEEAQIRSALYGVVVQIYMDRHAWHSALDVIDSALQVLPRTQHRLLLYKYRVLIKSKLGLSISTDMLKFRELGELGLAKMWRQVANMARKRDHVINAYQHAIATLQSMDNYWAKIDYILELATWLYSNEYFMDNVVDLINWTIDLLLTSPEVYQQQELNNVDGQDTDIQNSQEQNEYDSDQPHIGSVKPKAPNRAQPDLSIGDIVQVRRLEYLCRCHILLAYMTRRNQPEYPELLQQTYWLLMRLWQCGLSDSNEITKDVEIEAAAAAAAAALAGGTDTGKKQQKGEPDSASKKKPQPVTAGKSVDKPATTNIKPNTSDTSATRSLSEWAVFIPTDEVLQAYTLPQSNQRGFNKSTISKPLLSFYYLDMFVRLLREYGYNHMSLPVLSFMRLIGQTLVQSSSIRTYVLLCIQQVCQELNLLESMQTVCQLARPFTIRDDDLAVSRAEMISYTNLLVQQREDEAQLKATVGSSGSVFKSETRSYGTSAYSSSTSRMKASDLKSKIADLPGDRQVLNKLITRNIWLQTANILFELNYIQEAKEMLQEILTQAKTYDDQTCEKRAYILLGEIALHEHRFDQAIDLAMQGQQVPIDEYEWYRSVNTVIETLRQDTNQDSYKQKKVRSLLDTAVKRLESIVQLHINKITSIAYTASLLTSKRIEVEMNEILNDSTINTSENKSVFYRLYDILQQYDMSFTNMLNLDRYNDACEIVLTRSVPIWRRFARDTTNENEQKKYLCRALNILEHLTEILAQRWYLIRTVTPHNDLISIQLPIQRQFVRVQLEIITILLDLLKIYANEMFKDRLRRKHTHATYLAVQDFVGKDGQKIEHNGEDSDIINWDEMIKILPDKLIASLMAVLEIIGTNDKSTKAKILFYLAQVYSILGQNVGTDYPLEWNTKIKEILTKLHEFPADKAALRRMDSRTNSNMNQVTNPAETEWIPEELLAEFNRQKTDLNHSMSYLAQSMEFALQSLNLSLAVQDKILIRDNSLLISDTIGQFDPITSIIYLTLSQSANASIYTKNVLKQACSIPSDSELASLFTLMNRIKADETITNANNGVVYRTVMERLKTYWPWKYMTIRSQYHELTKEMPSLFNFLVLHYSSNGDVLYAALFNSKMLTGKGTTTGATKGNAKGSTSGTATPQIMKINVDKRKLSNLINKFDQWKQEYSQLLQQYDLKLQRSRDKQAMLNSEQVKKTILTNNENISINDQQPDPVDISSINELRQRFIDELLVELNEYFSPIKSLLSNYLDSEKQYESRSMLSSDHLILLIDPRLAHLPLESLDIFRHVQIGGISRDFSIQSVYNRLNPTIGIDETTAPVDDGKGKKGGAKEAGEITSEIQVIDSSNTYYLMEPVLLKSSTENKTTTPFDLLRQKFPQLFSKWKTTKQDGPTINTVELERIISEAQGVVYYGAHTLSELVGPYKCPTLSKNGCTILCSFDRTSTSFANTPLSLINNNDHDSIQLDRSTETALLWSSGGVKSILLNQWKSTINENENILINTFTDSATLHCSLSQALRLNVYPYFRPVEIDPTAATTSKDAKNKGNASTNKKDRSPSPKNKQQQPIPSKDTNKKSSSSAAHPTNVNSDVSSEIEPKEEIQRPTLQLQQLNTVIFGLPNLTFTP</sequence>
<evidence type="ECO:0000313" key="4">
    <source>
        <dbReference type="EMBL" id="CAF1523744.1"/>
    </source>
</evidence>
<feature type="region of interest" description="Disordered" evidence="2">
    <location>
        <begin position="807"/>
        <end position="838"/>
    </location>
</feature>
<evidence type="ECO:0000256" key="2">
    <source>
        <dbReference type="SAM" id="MobiDB-lite"/>
    </source>
</evidence>
<dbReference type="EMBL" id="CAJNOI010000301">
    <property type="protein sequence ID" value="CAF1233284.1"/>
    <property type="molecule type" value="Genomic_DNA"/>
</dbReference>
<comment type="caution">
    <text evidence="3">The sequence shown here is derived from an EMBL/GenBank/DDBJ whole genome shotgun (WGS) entry which is preliminary data.</text>
</comment>
<feature type="compositionally biased region" description="Basic and acidic residues" evidence="2">
    <location>
        <begin position="1440"/>
        <end position="1453"/>
    </location>
</feature>